<dbReference type="RefSeq" id="XP_007510719.1">
    <property type="nucleotide sequence ID" value="XM_007510657.1"/>
</dbReference>
<evidence type="ECO:0000256" key="3">
    <source>
        <dbReference type="SAM" id="MobiDB-lite"/>
    </source>
</evidence>
<organism evidence="4 5">
    <name type="scientific">Bathycoccus prasinos</name>
    <dbReference type="NCBI Taxonomy" id="41875"/>
    <lineage>
        <taxon>Eukaryota</taxon>
        <taxon>Viridiplantae</taxon>
        <taxon>Chlorophyta</taxon>
        <taxon>Mamiellophyceae</taxon>
        <taxon>Mamiellales</taxon>
        <taxon>Bathycoccaceae</taxon>
        <taxon>Bathycoccus</taxon>
    </lineage>
</organism>
<gene>
    <name evidence="4" type="ordered locus">Bathy10g03080</name>
</gene>
<feature type="region of interest" description="Disordered" evidence="3">
    <location>
        <begin position="133"/>
        <end position="220"/>
    </location>
</feature>
<dbReference type="InterPro" id="IPR012890">
    <property type="entry name" value="GCFC2-like"/>
</dbReference>
<feature type="compositionally biased region" description="Polar residues" evidence="3">
    <location>
        <begin position="145"/>
        <end position="156"/>
    </location>
</feature>
<evidence type="ECO:0000313" key="4">
    <source>
        <dbReference type="EMBL" id="CCO18252.1"/>
    </source>
</evidence>
<feature type="region of interest" description="Disordered" evidence="3">
    <location>
        <begin position="235"/>
        <end position="268"/>
    </location>
</feature>
<dbReference type="AlphaFoldDB" id="K8EJ76"/>
<dbReference type="PANTHER" id="PTHR12214">
    <property type="entry name" value="GC-RICH SEQUENCE DNA-BINDING FACTOR"/>
    <property type="match status" value="1"/>
</dbReference>
<feature type="compositionally biased region" description="Basic and acidic residues" evidence="3">
    <location>
        <begin position="133"/>
        <end position="143"/>
    </location>
</feature>
<keyword evidence="2" id="KW-0539">Nucleus</keyword>
<comment type="subcellular location">
    <subcellularLocation>
        <location evidence="1">Nucleus</location>
    </subcellularLocation>
</comment>
<feature type="compositionally biased region" description="Basic residues" evidence="3">
    <location>
        <begin position="47"/>
        <end position="59"/>
    </location>
</feature>
<sequence>MGPLGAAKQKRRPFLAIRRKREAREDESDVEEEEEEDKDAKEERNSSKKKKKKTKKKKAGVTLSFEEEEEEEEGLTKEKSGEELKKKKKKKKKGLGALAVDGGQEEKKDKEEEKRKYDANALKEELEAQRRVALNRPKEHAQEEATLTTAEVNNPFSREAEGDDDDDTIQTVDDGDDQQMVPSNKAILEAKLQRRAKQSSGDGGKNYIPLDVEQKQKNTKNAASLTMMMDIDDEEEDANKQHQAQPSSKRVVIGERNQRNTKSAEERSNLALAKLQNAAQNVKRKLDACLENVERSNQASVRSSETLKSYEGTLEESKLRYALAQELGVYFRALSGMLAEKLPMIEELEAQMLETVQTRGKKRKETREHFKVEIGAETSVALHRNSCDAISESELLNAVVRASGCEEVKMDELGRDVNLARKREIEKRCKSRFEAIEDEGAYEKVVSDQFNLNEEDDEKKKKFQERVQSIADIAKNVLFKDVNEEFASASKILEKISEWESKDKKSHDDYLIYLADVFELFARVDLLKSCWITEVFCSSSSKSDANIKNVLVDFPWQKDIVEYISSSQRTKKEKDTSVVALINLKIEVYARTIASLFAKCIADENVWDIFEKPDRVAKAIQRVREDANKTILNEKHKKDETKGDKELIDVSHLQELVNEATLNIQHRIDDACVYSEYPFWNGEKYAALVASDRKAGKAIAKTFNAWKENESSSLDLVVKTLEMEDI</sequence>
<dbReference type="Proteomes" id="UP000198341">
    <property type="component" value="Chromosome 10"/>
</dbReference>
<evidence type="ECO:0000313" key="5">
    <source>
        <dbReference type="Proteomes" id="UP000198341"/>
    </source>
</evidence>
<dbReference type="GO" id="GO:0000398">
    <property type="term" value="P:mRNA splicing, via spliceosome"/>
    <property type="evidence" value="ECO:0007669"/>
    <property type="project" value="InterPro"/>
</dbReference>
<dbReference type="GeneID" id="19013383"/>
<protein>
    <recommendedName>
        <fullName evidence="6">GCF C-terminal domain-containing protein</fullName>
    </recommendedName>
</protein>
<feature type="compositionally biased region" description="Acidic residues" evidence="3">
    <location>
        <begin position="25"/>
        <end position="37"/>
    </location>
</feature>
<dbReference type="PANTHER" id="PTHR12214:SF0">
    <property type="entry name" value="LD29489P"/>
    <property type="match status" value="1"/>
</dbReference>
<dbReference type="GO" id="GO:0005634">
    <property type="term" value="C:nucleus"/>
    <property type="evidence" value="ECO:0007669"/>
    <property type="project" value="UniProtKB-SubCell"/>
</dbReference>
<name>K8EJ76_9CHLO</name>
<reference evidence="4 5" key="1">
    <citation type="submission" date="2011-10" db="EMBL/GenBank/DDBJ databases">
        <authorList>
            <person name="Genoscope - CEA"/>
        </authorList>
    </citation>
    <scope>NUCLEOTIDE SEQUENCE [LARGE SCALE GENOMIC DNA]</scope>
    <source>
        <strain evidence="4 5">RCC 1105</strain>
    </source>
</reference>
<feature type="compositionally biased region" description="Basic residues" evidence="3">
    <location>
        <begin position="8"/>
        <end position="21"/>
    </location>
</feature>
<dbReference type="GO" id="GO:0003677">
    <property type="term" value="F:DNA binding"/>
    <property type="evidence" value="ECO:0007669"/>
    <property type="project" value="InterPro"/>
</dbReference>
<accession>K8EJ76</accession>
<feature type="compositionally biased region" description="Acidic residues" evidence="3">
    <location>
        <begin position="161"/>
        <end position="177"/>
    </location>
</feature>
<feature type="compositionally biased region" description="Basic and acidic residues" evidence="3">
    <location>
        <begin position="252"/>
        <end position="268"/>
    </location>
</feature>
<feature type="compositionally biased region" description="Basic and acidic residues" evidence="3">
    <location>
        <begin position="104"/>
        <end position="121"/>
    </location>
</feature>
<dbReference type="eggNOG" id="KOG2136">
    <property type="taxonomic scope" value="Eukaryota"/>
</dbReference>
<feature type="region of interest" description="Disordered" evidence="3">
    <location>
        <begin position="1"/>
        <end position="121"/>
    </location>
</feature>
<evidence type="ECO:0008006" key="6">
    <source>
        <dbReference type="Google" id="ProtNLM"/>
    </source>
</evidence>
<dbReference type="EMBL" id="FO082269">
    <property type="protein sequence ID" value="CCO18252.1"/>
    <property type="molecule type" value="Genomic_DNA"/>
</dbReference>
<dbReference type="STRING" id="41875.K8EJ76"/>
<feature type="compositionally biased region" description="Basic and acidic residues" evidence="3">
    <location>
        <begin position="74"/>
        <end position="85"/>
    </location>
</feature>
<evidence type="ECO:0000256" key="2">
    <source>
        <dbReference type="ARBA" id="ARBA00023242"/>
    </source>
</evidence>
<dbReference type="KEGG" id="bpg:Bathy10g03080"/>
<keyword evidence="5" id="KW-1185">Reference proteome</keyword>
<evidence type="ECO:0000256" key="1">
    <source>
        <dbReference type="ARBA" id="ARBA00004123"/>
    </source>
</evidence>
<proteinExistence type="predicted"/>
<dbReference type="OrthoDB" id="429427at2759"/>